<keyword evidence="3" id="KW-1185">Reference proteome</keyword>
<sequence length="285" mass="32749">MKNILGKISDQITYRKNQSKLPIFYFDRTLNVGDILNPYLISKVAGKDTFLTKHRTHAHLLAIGSIMHFGTEHSHVWGSGIIESGQLPSDSILKRMKFYAVRGESTKQLLQERGVSLGNLPLGDPAVLTSDFYSPKRSDKRYKVGIVPHFVDFDNQIFDELKENHDIRIIDVRQHPESFIDQLCSCDHVISSSLHGLILADTYNIPNAWIRFSDRVIGGNFKFLDYYSTTDMGLDRERLSQLQPKIINDRVTLNQILTNIESVCRINKYIFDKKRLMDSFPNVFI</sequence>
<name>A0AA92EV42_9GAMM</name>
<evidence type="ECO:0000313" key="2">
    <source>
        <dbReference type="EMBL" id="QGT96731.1"/>
    </source>
</evidence>
<keyword evidence="2" id="KW-0808">Transferase</keyword>
<dbReference type="EMBL" id="CP032551">
    <property type="protein sequence ID" value="QGT96731.1"/>
    <property type="molecule type" value="Genomic_DNA"/>
</dbReference>
<organism evidence="2 3">
    <name type="scientific">Pseudidiomarina andamanensis</name>
    <dbReference type="NCBI Taxonomy" id="1940690"/>
    <lineage>
        <taxon>Bacteria</taxon>
        <taxon>Pseudomonadati</taxon>
        <taxon>Pseudomonadota</taxon>
        <taxon>Gammaproteobacteria</taxon>
        <taxon>Alteromonadales</taxon>
        <taxon>Idiomarinaceae</taxon>
        <taxon>Pseudidiomarina</taxon>
    </lineage>
</organism>
<reference evidence="2 3" key="1">
    <citation type="submission" date="2018-09" db="EMBL/GenBank/DDBJ databases">
        <title>Whole genome sequencing of Idiomarina andamanensis W-5T (LMG 29773T= JCM 31645T).</title>
        <authorList>
            <person name="Das S.K."/>
        </authorList>
    </citation>
    <scope>NUCLEOTIDE SEQUENCE [LARGE SCALE GENOMIC DNA]</scope>
    <source>
        <strain evidence="2 3">W-5T</strain>
    </source>
</reference>
<dbReference type="Proteomes" id="UP000427820">
    <property type="component" value="Chromosome"/>
</dbReference>
<proteinExistence type="predicted"/>
<dbReference type="KEGG" id="panm:D3795_11425"/>
<protein>
    <submittedName>
        <fullName evidence="2">Polysaccharide pyruvyl transferase family protein</fullName>
    </submittedName>
</protein>
<dbReference type="Pfam" id="PF04230">
    <property type="entry name" value="PS_pyruv_trans"/>
    <property type="match status" value="1"/>
</dbReference>
<evidence type="ECO:0000259" key="1">
    <source>
        <dbReference type="Pfam" id="PF04230"/>
    </source>
</evidence>
<evidence type="ECO:0000313" key="3">
    <source>
        <dbReference type="Proteomes" id="UP000427820"/>
    </source>
</evidence>
<feature type="domain" description="Polysaccharide pyruvyl transferase" evidence="1">
    <location>
        <begin position="76"/>
        <end position="211"/>
    </location>
</feature>
<gene>
    <name evidence="2" type="ORF">D3795_11425</name>
</gene>
<accession>A0AA92EV42</accession>
<dbReference type="RefSeq" id="WP_156268850.1">
    <property type="nucleotide sequence ID" value="NZ_CP032551.1"/>
</dbReference>
<dbReference type="GO" id="GO:0016740">
    <property type="term" value="F:transferase activity"/>
    <property type="evidence" value="ECO:0007669"/>
    <property type="project" value="UniProtKB-KW"/>
</dbReference>
<dbReference type="AlphaFoldDB" id="A0AA92EV42"/>
<dbReference type="InterPro" id="IPR007345">
    <property type="entry name" value="Polysacch_pyruvyl_Trfase"/>
</dbReference>